<dbReference type="InterPro" id="IPR004477">
    <property type="entry name" value="ComEC_N"/>
</dbReference>
<keyword evidence="5 6" id="KW-0472">Membrane</keyword>
<evidence type="ECO:0000259" key="9">
    <source>
        <dbReference type="Pfam" id="PF13567"/>
    </source>
</evidence>
<dbReference type="GO" id="GO:0030420">
    <property type="term" value="P:establishment of competence for transformation"/>
    <property type="evidence" value="ECO:0007669"/>
    <property type="project" value="InterPro"/>
</dbReference>
<accession>A0A926DNF2</accession>
<feature type="transmembrane region" description="Helical" evidence="6">
    <location>
        <begin position="334"/>
        <end position="366"/>
    </location>
</feature>
<feature type="transmembrane region" description="Helical" evidence="6">
    <location>
        <begin position="417"/>
        <end position="445"/>
    </location>
</feature>
<feature type="transmembrane region" description="Helical" evidence="6">
    <location>
        <begin position="289"/>
        <end position="322"/>
    </location>
</feature>
<evidence type="ECO:0000313" key="11">
    <source>
        <dbReference type="Proteomes" id="UP000611762"/>
    </source>
</evidence>
<evidence type="ECO:0000313" key="10">
    <source>
        <dbReference type="EMBL" id="MBC8540419.1"/>
    </source>
</evidence>
<evidence type="ECO:0000256" key="2">
    <source>
        <dbReference type="ARBA" id="ARBA00022475"/>
    </source>
</evidence>
<dbReference type="SUPFAM" id="SSF56281">
    <property type="entry name" value="Metallo-hydrolase/oxidoreductase"/>
    <property type="match status" value="1"/>
</dbReference>
<proteinExistence type="predicted"/>
<dbReference type="InterPro" id="IPR036866">
    <property type="entry name" value="RibonucZ/Hydroxyglut_hydro"/>
</dbReference>
<organism evidence="10 11">
    <name type="scientific">Congzhengia minquanensis</name>
    <dbReference type="NCBI Taxonomy" id="2763657"/>
    <lineage>
        <taxon>Bacteria</taxon>
        <taxon>Bacillati</taxon>
        <taxon>Bacillota</taxon>
        <taxon>Clostridia</taxon>
        <taxon>Eubacteriales</taxon>
        <taxon>Oscillospiraceae</taxon>
        <taxon>Congzhengia</taxon>
    </lineage>
</organism>
<dbReference type="Pfam" id="PF03772">
    <property type="entry name" value="Competence"/>
    <property type="match status" value="1"/>
</dbReference>
<dbReference type="RefSeq" id="WP_249311608.1">
    <property type="nucleotide sequence ID" value="NZ_JACRSU010000002.1"/>
</dbReference>
<evidence type="ECO:0000256" key="3">
    <source>
        <dbReference type="ARBA" id="ARBA00022692"/>
    </source>
</evidence>
<evidence type="ECO:0000256" key="5">
    <source>
        <dbReference type="ARBA" id="ARBA00023136"/>
    </source>
</evidence>
<dbReference type="InterPro" id="IPR004797">
    <property type="entry name" value="Competence_ComEC/Rec2"/>
</dbReference>
<dbReference type="NCBIfam" id="TIGR00361">
    <property type="entry name" value="ComEC_Rec2"/>
    <property type="match status" value="1"/>
</dbReference>
<gene>
    <name evidence="10" type="ORF">H8698_05460</name>
</gene>
<feature type="transmembrane region" description="Helical" evidence="6">
    <location>
        <begin position="54"/>
        <end position="73"/>
    </location>
</feature>
<name>A0A926DNF2_9FIRM</name>
<dbReference type="Gene3D" id="3.60.15.10">
    <property type="entry name" value="Ribonuclease Z/Hydroxyacylglutathione hydrolase-like"/>
    <property type="match status" value="1"/>
</dbReference>
<feature type="transmembrane region" description="Helical" evidence="6">
    <location>
        <begin position="30"/>
        <end position="47"/>
    </location>
</feature>
<feature type="domain" description="Metallo-beta-lactamase" evidence="7">
    <location>
        <begin position="545"/>
        <end position="751"/>
    </location>
</feature>
<dbReference type="InterPro" id="IPR052159">
    <property type="entry name" value="Competence_DNA_uptake"/>
</dbReference>
<dbReference type="PANTHER" id="PTHR30619">
    <property type="entry name" value="DNA INTERNALIZATION/COMPETENCE PROTEIN COMEC/REC2"/>
    <property type="match status" value="1"/>
</dbReference>
<feature type="transmembrane region" description="Helical" evidence="6">
    <location>
        <begin position="452"/>
        <end position="475"/>
    </location>
</feature>
<keyword evidence="3 6" id="KW-0812">Transmembrane</keyword>
<feature type="transmembrane region" description="Helical" evidence="6">
    <location>
        <begin position="7"/>
        <end position="24"/>
    </location>
</feature>
<dbReference type="CDD" id="cd07731">
    <property type="entry name" value="ComA-like_MBL-fold"/>
    <property type="match status" value="1"/>
</dbReference>
<dbReference type="AlphaFoldDB" id="A0A926DNF2"/>
<evidence type="ECO:0000256" key="1">
    <source>
        <dbReference type="ARBA" id="ARBA00004651"/>
    </source>
</evidence>
<evidence type="ECO:0000256" key="6">
    <source>
        <dbReference type="SAM" id="Phobius"/>
    </source>
</evidence>
<dbReference type="Pfam" id="PF13567">
    <property type="entry name" value="DUF4131"/>
    <property type="match status" value="1"/>
</dbReference>
<keyword evidence="2" id="KW-1003">Cell membrane</keyword>
<dbReference type="InterPro" id="IPR001279">
    <property type="entry name" value="Metallo-B-lactamas"/>
</dbReference>
<protein>
    <submittedName>
        <fullName evidence="10">DNA internalization-related competence protein ComEC/Rec2</fullName>
    </submittedName>
</protein>
<feature type="transmembrane region" description="Helical" evidence="6">
    <location>
        <begin position="255"/>
        <end position="277"/>
    </location>
</feature>
<comment type="caution">
    <text evidence="10">The sequence shown here is derived from an EMBL/GenBank/DDBJ whole genome shotgun (WGS) entry which is preliminary data.</text>
</comment>
<feature type="transmembrane region" description="Helical" evidence="6">
    <location>
        <begin position="518"/>
        <end position="539"/>
    </location>
</feature>
<dbReference type="Pfam" id="PF00753">
    <property type="entry name" value="Lactamase_B"/>
    <property type="match status" value="1"/>
</dbReference>
<sequence>MTVKRPMLWLSVSVVAGMYLLAVLGPDVSFAVIFCAVLTALVLFFKTRKLFPNLILAASLVLFCTGAVLYGIADDISTRPLYPYCGEPVLLTGEIDEEPEISDRYVRFLLQATSVSTGRDESEAIDEKISVICFFNDGRRNFPVPNRGDILMAECEVAVPDGAMNTGGFDYARYLKSKGVYFQAVANTENLHITGHNAHPVSDAVYQFRNKCASLFDTAFPGKEGGVLKAYVMGDKSSISPEVSDIFSASGLSHVLAVSGMHVAVFLACILALLKFLKISKRKQLVISAGAVILFVVFTGASIATVRAGFVSIFAILAKLVFKRSDSKTALAEAAAILCVFNPLVVFDASFMLSFAAALGILLFADGMSETFSFVYARLKPASKIRAIVKAVCDLTAVGLSANIFIIPILIHLFREFSVMSVIATVVINPVLAPMLVGGLLFVAVGLVSQTIAFPIAGFLYLCAKYMIQTAQIFAGAPFAKLVFGDITPFFLIIYAFAMLVVYFTLVKRNKTGYFISLYSVAALSLTLLCYNISVYHVAEVSFINVGQGDCALIKAPGNCDILIDAGGKKNNNSIGENVVKPYLVQNGVYDIEYAVASHGHEDHVNGITGLLDIMIMKNLIVPEGFGTTTEGAALLEKAKEKDVPVTFFKHGDVLKINDEMKLTAIMPDEKFLSFTKEDNENDRSLLLKLEYGDISFLYTGDLSQEGENYAAALYPELVPANVLKVAHHGSDASNSEKFLDAVGPEFAFIPVGKNSYGHPKQEVLQRLTSRNIEFYRADKNKDVTFYFDNKEIKGIQFDENSAAGGLYELR</sequence>
<comment type="subcellular location">
    <subcellularLocation>
        <location evidence="1">Cell membrane</location>
        <topology evidence="1">Multi-pass membrane protein</topology>
    </subcellularLocation>
</comment>
<keyword evidence="11" id="KW-1185">Reference proteome</keyword>
<feature type="domain" description="ComEC/Rec2-related protein" evidence="8">
    <location>
        <begin position="232"/>
        <end position="507"/>
    </location>
</feature>
<dbReference type="Proteomes" id="UP000611762">
    <property type="component" value="Unassembled WGS sequence"/>
</dbReference>
<dbReference type="InterPro" id="IPR035681">
    <property type="entry name" value="ComA-like_MBL"/>
</dbReference>
<evidence type="ECO:0000259" key="7">
    <source>
        <dbReference type="Pfam" id="PF00753"/>
    </source>
</evidence>
<dbReference type="GO" id="GO:0005886">
    <property type="term" value="C:plasma membrane"/>
    <property type="evidence" value="ECO:0007669"/>
    <property type="project" value="UniProtKB-SubCell"/>
</dbReference>
<feature type="transmembrane region" description="Helical" evidence="6">
    <location>
        <begin position="387"/>
        <end position="411"/>
    </location>
</feature>
<dbReference type="InterPro" id="IPR025405">
    <property type="entry name" value="DUF4131"/>
</dbReference>
<keyword evidence="4 6" id="KW-1133">Transmembrane helix</keyword>
<evidence type="ECO:0000256" key="4">
    <source>
        <dbReference type="ARBA" id="ARBA00022989"/>
    </source>
</evidence>
<evidence type="ECO:0000259" key="8">
    <source>
        <dbReference type="Pfam" id="PF03772"/>
    </source>
</evidence>
<dbReference type="EMBL" id="JACRSU010000002">
    <property type="protein sequence ID" value="MBC8540419.1"/>
    <property type="molecule type" value="Genomic_DNA"/>
</dbReference>
<reference evidence="10" key="1">
    <citation type="submission" date="2020-08" db="EMBL/GenBank/DDBJ databases">
        <title>Genome public.</title>
        <authorList>
            <person name="Liu C."/>
            <person name="Sun Q."/>
        </authorList>
    </citation>
    <scope>NUCLEOTIDE SEQUENCE</scope>
    <source>
        <strain evidence="10">H8</strain>
    </source>
</reference>
<dbReference type="PANTHER" id="PTHR30619:SF7">
    <property type="entry name" value="BETA-LACTAMASE DOMAIN PROTEIN"/>
    <property type="match status" value="1"/>
</dbReference>
<dbReference type="NCBIfam" id="TIGR00360">
    <property type="entry name" value="ComEC_N-term"/>
    <property type="match status" value="1"/>
</dbReference>
<feature type="domain" description="DUF4131" evidence="9">
    <location>
        <begin position="26"/>
        <end position="187"/>
    </location>
</feature>
<feature type="transmembrane region" description="Helical" evidence="6">
    <location>
        <begin position="487"/>
        <end position="506"/>
    </location>
</feature>